<comment type="catalytic activity">
    <reaction evidence="8">
        <text>tRNA(His) + L-histidine + ATP = L-histidyl-tRNA(His) + AMP + diphosphate + H(+)</text>
        <dbReference type="Rhea" id="RHEA:17313"/>
        <dbReference type="Rhea" id="RHEA-COMP:9665"/>
        <dbReference type="Rhea" id="RHEA-COMP:9689"/>
        <dbReference type="ChEBI" id="CHEBI:15378"/>
        <dbReference type="ChEBI" id="CHEBI:30616"/>
        <dbReference type="ChEBI" id="CHEBI:33019"/>
        <dbReference type="ChEBI" id="CHEBI:57595"/>
        <dbReference type="ChEBI" id="CHEBI:78442"/>
        <dbReference type="ChEBI" id="CHEBI:78527"/>
        <dbReference type="ChEBI" id="CHEBI:456215"/>
        <dbReference type="EC" id="6.1.1.21"/>
    </reaction>
</comment>
<gene>
    <name evidence="11" type="ORF">Cgig2_025850</name>
</gene>
<evidence type="ECO:0000313" key="12">
    <source>
        <dbReference type="Proteomes" id="UP001153076"/>
    </source>
</evidence>
<sequence length="754" mass="82359">MAAKPQVAVVTIGGKGSSLSSASVFSVANKLAQVRIDSSIIDKLSSSNNSKSKNSSPSIKYRISFPEFLTLEECRASLTLLLSKLLLISSSIRVDVPNLIRETLNSGLGTESSSSIVVSIDVTEEEKSILDASLLASAVDGVSALLDHGASSLSPVAETVAALSCEASKGKVSAFNLVDSGDGKCLKDEAAVASDLKVLLLGSKLTGKAAVEVNAVSHIPQLYGSFREAIRNVHARARVALNSAVSNGVSGTGKAWETTLTALAAVLRKLGEDSLSRVDLNVGSVGNDSLRRSLTVLVQENFPTKDSLISAYKLAIEAAIAENYVEFAHNVNELFSLVRNVVSWEMVTAVISLKGNELLEEASKVETNGVSTGTEKKNEKKKKLLGKGTEPIVQFIKDRLKSSLPDAVDVFANFGRIAENLRSFLDPRVPDFVDFSEKIKEIVESNEIGRLPKLPKEQMTVREKAFSVITEVFKRHGAMALDTPVFELRETLMGKYGEDSKLIYDLADQVKLNHRKLLDGMLDICGVPPEKFRTICSSIDKLDKQSFEQVKREMVDEKGLTAETADRIGSFVKERGPPLELLSKLKQEGSEFMKHEGSKLALDELDILFNALDKSKCIEKIVFDLSLARGLDYYTGMIFEAVFKGTTQVIRANETEVLVGIVFGKDEDYDLSLAAEVVNELWSAKIKAEYVMAKKAMKIFERAEASGIPFAVMVGGDERKEGLVKVRDMKTRTEEKVPRDRMIEEVLKRLRNSC</sequence>
<dbReference type="Gene3D" id="3.30.930.10">
    <property type="entry name" value="Bira Bifunctional Protein, Domain 2"/>
    <property type="match status" value="2"/>
</dbReference>
<dbReference type="GO" id="GO:0003723">
    <property type="term" value="F:RNA binding"/>
    <property type="evidence" value="ECO:0007669"/>
    <property type="project" value="TreeGrafter"/>
</dbReference>
<evidence type="ECO:0000256" key="7">
    <source>
        <dbReference type="ARBA" id="ARBA00023146"/>
    </source>
</evidence>
<dbReference type="SUPFAM" id="SSF55681">
    <property type="entry name" value="Class II aaRS and biotin synthetases"/>
    <property type="match status" value="1"/>
</dbReference>
<dbReference type="SUPFAM" id="SSF52954">
    <property type="entry name" value="Class II aaRS ABD-related"/>
    <property type="match status" value="1"/>
</dbReference>
<evidence type="ECO:0000313" key="11">
    <source>
        <dbReference type="EMBL" id="KAJ8430423.1"/>
    </source>
</evidence>
<keyword evidence="4" id="KW-0547">Nucleotide-binding</keyword>
<keyword evidence="5" id="KW-0067">ATP-binding</keyword>
<dbReference type="SUPFAM" id="SSF48557">
    <property type="entry name" value="L-aspartase-like"/>
    <property type="match status" value="1"/>
</dbReference>
<proteinExistence type="inferred from homology"/>
<dbReference type="AlphaFoldDB" id="A0A9Q1Q663"/>
<evidence type="ECO:0000256" key="6">
    <source>
        <dbReference type="ARBA" id="ARBA00022917"/>
    </source>
</evidence>
<organism evidence="11 12">
    <name type="scientific">Carnegiea gigantea</name>
    <dbReference type="NCBI Taxonomy" id="171969"/>
    <lineage>
        <taxon>Eukaryota</taxon>
        <taxon>Viridiplantae</taxon>
        <taxon>Streptophyta</taxon>
        <taxon>Embryophyta</taxon>
        <taxon>Tracheophyta</taxon>
        <taxon>Spermatophyta</taxon>
        <taxon>Magnoliopsida</taxon>
        <taxon>eudicotyledons</taxon>
        <taxon>Gunneridae</taxon>
        <taxon>Pentapetalae</taxon>
        <taxon>Caryophyllales</taxon>
        <taxon>Cactineae</taxon>
        <taxon>Cactaceae</taxon>
        <taxon>Cactoideae</taxon>
        <taxon>Echinocereeae</taxon>
        <taxon>Carnegiea</taxon>
    </lineage>
</organism>
<keyword evidence="12" id="KW-1185">Reference proteome</keyword>
<dbReference type="GO" id="GO:0005829">
    <property type="term" value="C:cytosol"/>
    <property type="evidence" value="ECO:0007669"/>
    <property type="project" value="TreeGrafter"/>
</dbReference>
<comment type="caution">
    <text evidence="11">The sequence shown here is derived from an EMBL/GenBank/DDBJ whole genome shotgun (WGS) entry which is preliminary data.</text>
</comment>
<dbReference type="GO" id="GO:0004821">
    <property type="term" value="F:histidine-tRNA ligase activity"/>
    <property type="evidence" value="ECO:0007669"/>
    <property type="project" value="UniProtKB-EC"/>
</dbReference>
<accession>A0A9Q1Q663</accession>
<dbReference type="GO" id="GO:0005739">
    <property type="term" value="C:mitochondrion"/>
    <property type="evidence" value="ECO:0007669"/>
    <property type="project" value="TreeGrafter"/>
</dbReference>
<dbReference type="GO" id="GO:0032543">
    <property type="term" value="P:mitochondrial translation"/>
    <property type="evidence" value="ECO:0007669"/>
    <property type="project" value="TreeGrafter"/>
</dbReference>
<evidence type="ECO:0000256" key="2">
    <source>
        <dbReference type="ARBA" id="ARBA00012815"/>
    </source>
</evidence>
<dbReference type="FunFam" id="3.40.50.800:FF:000012">
    <property type="entry name" value="Histidine--tRNA ligase, cytoplasmic"/>
    <property type="match status" value="1"/>
</dbReference>
<reference evidence="11" key="1">
    <citation type="submission" date="2022-04" db="EMBL/GenBank/DDBJ databases">
        <title>Carnegiea gigantea Genome sequencing and assembly v2.</title>
        <authorList>
            <person name="Copetti D."/>
            <person name="Sanderson M.J."/>
            <person name="Burquez A."/>
            <person name="Wojciechowski M.F."/>
        </authorList>
    </citation>
    <scope>NUCLEOTIDE SEQUENCE</scope>
    <source>
        <strain evidence="11">SGP5-SGP5p</strain>
        <tissue evidence="11">Aerial part</tissue>
    </source>
</reference>
<name>A0A9Q1Q663_9CARY</name>
<evidence type="ECO:0000256" key="3">
    <source>
        <dbReference type="ARBA" id="ARBA00022598"/>
    </source>
</evidence>
<dbReference type="PANTHER" id="PTHR11476:SF7">
    <property type="entry name" value="HISTIDINE--TRNA LIGASE"/>
    <property type="match status" value="1"/>
</dbReference>
<feature type="domain" description="Anticodon-binding" evidence="9">
    <location>
        <begin position="671"/>
        <end position="748"/>
    </location>
</feature>
<dbReference type="PANTHER" id="PTHR11476">
    <property type="entry name" value="HISTIDYL-TRNA SYNTHETASE"/>
    <property type="match status" value="1"/>
</dbReference>
<dbReference type="OrthoDB" id="1906957at2759"/>
<evidence type="ECO:0000259" key="9">
    <source>
        <dbReference type="Pfam" id="PF03129"/>
    </source>
</evidence>
<dbReference type="InterPro" id="IPR036621">
    <property type="entry name" value="Anticodon-bd_dom_sf"/>
</dbReference>
<dbReference type="Pfam" id="PF13393">
    <property type="entry name" value="tRNA-synt_His"/>
    <property type="match status" value="1"/>
</dbReference>
<dbReference type="Proteomes" id="UP001153076">
    <property type="component" value="Unassembled WGS sequence"/>
</dbReference>
<dbReference type="EMBL" id="JAKOGI010000795">
    <property type="protein sequence ID" value="KAJ8430423.1"/>
    <property type="molecule type" value="Genomic_DNA"/>
</dbReference>
<protein>
    <recommendedName>
        <fullName evidence="2">histidine--tRNA ligase</fullName>
        <ecNumber evidence="2">6.1.1.21</ecNumber>
    </recommendedName>
</protein>
<feature type="domain" description="Class II Histidinyl-tRNA synthetase (HisRS)-like catalytic core" evidence="10">
    <location>
        <begin position="510"/>
        <end position="649"/>
    </location>
</feature>
<dbReference type="InterPro" id="IPR033656">
    <property type="entry name" value="HisRS_anticodon"/>
</dbReference>
<dbReference type="Gene3D" id="1.20.200.10">
    <property type="entry name" value="Fumarase/aspartase (Central domain)"/>
    <property type="match status" value="1"/>
</dbReference>
<dbReference type="Gene3D" id="3.40.50.800">
    <property type="entry name" value="Anticodon-binding domain"/>
    <property type="match status" value="1"/>
</dbReference>
<dbReference type="GO" id="GO:0006427">
    <property type="term" value="P:histidyl-tRNA aminoacylation"/>
    <property type="evidence" value="ECO:0007669"/>
    <property type="project" value="TreeGrafter"/>
</dbReference>
<dbReference type="InterPro" id="IPR008948">
    <property type="entry name" value="L-Aspartase-like"/>
</dbReference>
<evidence type="ECO:0000256" key="8">
    <source>
        <dbReference type="ARBA" id="ARBA00047639"/>
    </source>
</evidence>
<evidence type="ECO:0000256" key="1">
    <source>
        <dbReference type="ARBA" id="ARBA00008226"/>
    </source>
</evidence>
<keyword evidence="3" id="KW-0436">Ligase</keyword>
<keyword evidence="7" id="KW-0030">Aminoacyl-tRNA synthetase</keyword>
<comment type="similarity">
    <text evidence="1">Belongs to the class-II aminoacyl-tRNA synthetase family.</text>
</comment>
<dbReference type="Pfam" id="PF03129">
    <property type="entry name" value="HGTP_anticodon"/>
    <property type="match status" value="1"/>
</dbReference>
<dbReference type="GO" id="GO:0005524">
    <property type="term" value="F:ATP binding"/>
    <property type="evidence" value="ECO:0007669"/>
    <property type="project" value="UniProtKB-KW"/>
</dbReference>
<evidence type="ECO:0000256" key="4">
    <source>
        <dbReference type="ARBA" id="ARBA00022741"/>
    </source>
</evidence>
<dbReference type="CDD" id="cd00859">
    <property type="entry name" value="HisRS_anticodon"/>
    <property type="match status" value="1"/>
</dbReference>
<dbReference type="EC" id="6.1.1.21" evidence="2"/>
<evidence type="ECO:0000259" key="10">
    <source>
        <dbReference type="Pfam" id="PF13393"/>
    </source>
</evidence>
<dbReference type="InterPro" id="IPR004154">
    <property type="entry name" value="Anticodon-bd"/>
</dbReference>
<evidence type="ECO:0000256" key="5">
    <source>
        <dbReference type="ARBA" id="ARBA00022840"/>
    </source>
</evidence>
<dbReference type="InterPro" id="IPR041715">
    <property type="entry name" value="HisRS-like_core"/>
</dbReference>
<dbReference type="InterPro" id="IPR045864">
    <property type="entry name" value="aa-tRNA-synth_II/BPL/LPL"/>
</dbReference>
<keyword evidence="6" id="KW-0648">Protein biosynthesis</keyword>